<dbReference type="Pfam" id="PF11905">
    <property type="entry name" value="DUF3425"/>
    <property type="match status" value="1"/>
</dbReference>
<comment type="caution">
    <text evidence="1">The sequence shown here is derived from an EMBL/GenBank/DDBJ whole genome shotgun (WGS) entry which is preliminary data.</text>
</comment>
<dbReference type="PANTHER" id="PTHR38116:SF1">
    <property type="entry name" value="BZIP DOMAIN-CONTAINING PROTEIN"/>
    <property type="match status" value="1"/>
</dbReference>
<gene>
    <name evidence="1" type="ORF">BCR38DRAFT_460406</name>
</gene>
<dbReference type="InParanoid" id="A0A1Y2DKF7"/>
<dbReference type="PANTHER" id="PTHR38116">
    <property type="entry name" value="CHROMOSOME 7, WHOLE GENOME SHOTGUN SEQUENCE"/>
    <property type="match status" value="1"/>
</dbReference>
<sequence>MYTCRLIRMRRWRTRDKQDDWTGVTAAVERRKRQNRLHQRAWRKRKLAQTSAGNPCPEWLEHTTHQPIQIANLRPMIEMPLVFPLSSDYQLITIIQFNVLRVMIINMTIPSVIHCLPTACSAILHQGTLPPAAGSIPPSLQPTRIQREVPHDLWIDIVPIAQLRDNLMMNTGKFDTDDLCDDMIGGLYEGHYDAQARGLIVWRDPWDESGWEISDGFAEKWDFLLKGCEVAVVATNQWRTARGEEPLVIEV</sequence>
<dbReference type="OrthoDB" id="125347at2759"/>
<evidence type="ECO:0000313" key="1">
    <source>
        <dbReference type="EMBL" id="ORY59760.1"/>
    </source>
</evidence>
<dbReference type="AlphaFoldDB" id="A0A1Y2DKF7"/>
<keyword evidence="2" id="KW-1185">Reference proteome</keyword>
<protein>
    <recommendedName>
        <fullName evidence="3">BZIP domain-containing protein</fullName>
    </recommendedName>
</protein>
<accession>A0A1Y2DKF7</accession>
<name>A0A1Y2DKF7_9PEZI</name>
<dbReference type="GeneID" id="63778622"/>
<evidence type="ECO:0008006" key="3">
    <source>
        <dbReference type="Google" id="ProtNLM"/>
    </source>
</evidence>
<dbReference type="RefSeq" id="XP_040712334.1">
    <property type="nucleotide sequence ID" value="XM_040862410.1"/>
</dbReference>
<dbReference type="Proteomes" id="UP000193689">
    <property type="component" value="Unassembled WGS sequence"/>
</dbReference>
<dbReference type="EMBL" id="MCFJ01000013">
    <property type="protein sequence ID" value="ORY59760.1"/>
    <property type="molecule type" value="Genomic_DNA"/>
</dbReference>
<dbReference type="InterPro" id="IPR021833">
    <property type="entry name" value="DUF3425"/>
</dbReference>
<dbReference type="STRING" id="1141098.A0A1Y2DKF7"/>
<proteinExistence type="predicted"/>
<evidence type="ECO:0000313" key="2">
    <source>
        <dbReference type="Proteomes" id="UP000193689"/>
    </source>
</evidence>
<reference evidence="1 2" key="1">
    <citation type="submission" date="2016-07" db="EMBL/GenBank/DDBJ databases">
        <title>Pervasive Adenine N6-methylation of Active Genes in Fungi.</title>
        <authorList>
            <consortium name="DOE Joint Genome Institute"/>
            <person name="Mondo S.J."/>
            <person name="Dannebaum R.O."/>
            <person name="Kuo R.C."/>
            <person name="Labutti K."/>
            <person name="Haridas S."/>
            <person name="Kuo A."/>
            <person name="Salamov A."/>
            <person name="Ahrendt S.R."/>
            <person name="Lipzen A."/>
            <person name="Sullivan W."/>
            <person name="Andreopoulos W.B."/>
            <person name="Clum A."/>
            <person name="Lindquist E."/>
            <person name="Daum C."/>
            <person name="Ramamoorthy G.K."/>
            <person name="Gryganskyi A."/>
            <person name="Culley D."/>
            <person name="Magnuson J.K."/>
            <person name="James T.Y."/>
            <person name="O'Malley M.A."/>
            <person name="Stajich J.E."/>
            <person name="Spatafora J.W."/>
            <person name="Visel A."/>
            <person name="Grigoriev I.V."/>
        </authorList>
    </citation>
    <scope>NUCLEOTIDE SEQUENCE [LARGE SCALE GENOMIC DNA]</scope>
    <source>
        <strain evidence="1 2">CBS 129021</strain>
    </source>
</reference>
<organism evidence="1 2">
    <name type="scientific">Pseudomassariella vexata</name>
    <dbReference type="NCBI Taxonomy" id="1141098"/>
    <lineage>
        <taxon>Eukaryota</taxon>
        <taxon>Fungi</taxon>
        <taxon>Dikarya</taxon>
        <taxon>Ascomycota</taxon>
        <taxon>Pezizomycotina</taxon>
        <taxon>Sordariomycetes</taxon>
        <taxon>Xylariomycetidae</taxon>
        <taxon>Amphisphaeriales</taxon>
        <taxon>Pseudomassariaceae</taxon>
        <taxon>Pseudomassariella</taxon>
    </lineage>
</organism>